<comment type="catalytic activity">
    <reaction evidence="1">
        <text>Endohydrolysis of (1-&gt;4)-beta-D-glucosidic linkages in cellulose, lichenin and cereal beta-D-glucans.</text>
        <dbReference type="EC" id="3.2.1.4"/>
    </reaction>
</comment>
<gene>
    <name evidence="10" type="ORF">CSSPJE1EN1_LOCUS29503</name>
</gene>
<comment type="caution">
    <text evidence="10">The sequence shown here is derived from an EMBL/GenBank/DDBJ whole genome shotgun (WGS) entry which is preliminary data.</text>
</comment>
<keyword evidence="11" id="KW-1185">Reference proteome</keyword>
<evidence type="ECO:0000256" key="7">
    <source>
        <dbReference type="ARBA" id="ARBA00023295"/>
    </source>
</evidence>
<dbReference type="EMBL" id="CAXAQS010000987">
    <property type="protein sequence ID" value="CAK9254125.1"/>
    <property type="molecule type" value="Genomic_DNA"/>
</dbReference>
<keyword evidence="8" id="KW-0624">Polysaccharide degradation</keyword>
<dbReference type="InterPro" id="IPR012341">
    <property type="entry name" value="6hp_glycosidase-like_sf"/>
</dbReference>
<evidence type="ECO:0000256" key="2">
    <source>
        <dbReference type="ARBA" id="ARBA00007072"/>
    </source>
</evidence>
<keyword evidence="6" id="KW-0119">Carbohydrate metabolism</keyword>
<dbReference type="InterPro" id="IPR001701">
    <property type="entry name" value="Glyco_hydro_9"/>
</dbReference>
<keyword evidence="5" id="KW-0136">Cellulose degradation</keyword>
<evidence type="ECO:0000256" key="1">
    <source>
        <dbReference type="ARBA" id="ARBA00000966"/>
    </source>
</evidence>
<evidence type="ECO:0000256" key="5">
    <source>
        <dbReference type="ARBA" id="ARBA00023001"/>
    </source>
</evidence>
<dbReference type="SUPFAM" id="SSF48208">
    <property type="entry name" value="Six-hairpin glycosidases"/>
    <property type="match status" value="1"/>
</dbReference>
<dbReference type="EC" id="3.2.1.4" evidence="3"/>
<dbReference type="Proteomes" id="UP001497444">
    <property type="component" value="Unassembled WGS sequence"/>
</dbReference>
<evidence type="ECO:0000256" key="8">
    <source>
        <dbReference type="ARBA" id="ARBA00023326"/>
    </source>
</evidence>
<comment type="similarity">
    <text evidence="2">Belongs to the glycosyl hydrolase 9 (cellulase E) family.</text>
</comment>
<dbReference type="InterPro" id="IPR008928">
    <property type="entry name" value="6-hairpin_glycosidase_sf"/>
</dbReference>
<evidence type="ECO:0000313" key="10">
    <source>
        <dbReference type="EMBL" id="CAK9254125.1"/>
    </source>
</evidence>
<dbReference type="PANTHER" id="PTHR22298">
    <property type="entry name" value="ENDO-1,4-BETA-GLUCANASE"/>
    <property type="match status" value="1"/>
</dbReference>
<feature type="domain" description="Glycoside hydrolase family 9" evidence="9">
    <location>
        <begin position="18"/>
        <end position="343"/>
    </location>
</feature>
<evidence type="ECO:0000313" key="11">
    <source>
        <dbReference type="Proteomes" id="UP001497444"/>
    </source>
</evidence>
<feature type="non-terminal residue" evidence="10">
    <location>
        <position position="344"/>
    </location>
</feature>
<keyword evidence="4" id="KW-0378">Hydrolase</keyword>
<keyword evidence="7" id="KW-0326">Glycosidase</keyword>
<evidence type="ECO:0000256" key="3">
    <source>
        <dbReference type="ARBA" id="ARBA00012601"/>
    </source>
</evidence>
<evidence type="ECO:0000256" key="6">
    <source>
        <dbReference type="ARBA" id="ARBA00023277"/>
    </source>
</evidence>
<proteinExistence type="inferred from homology"/>
<name>A0ABP0VKX3_9BRYO</name>
<evidence type="ECO:0000259" key="9">
    <source>
        <dbReference type="Pfam" id="PF00759"/>
    </source>
</evidence>
<protein>
    <recommendedName>
        <fullName evidence="3">cellulase</fullName>
        <ecNumber evidence="3">3.2.1.4</ecNumber>
    </recommendedName>
</protein>
<dbReference type="Pfam" id="PF00759">
    <property type="entry name" value="Glyco_hydro_9"/>
    <property type="match status" value="1"/>
</dbReference>
<reference evidence="10" key="1">
    <citation type="submission" date="2024-02" db="EMBL/GenBank/DDBJ databases">
        <authorList>
            <consortium name="ELIXIR-Norway"/>
            <consortium name="Elixir Norway"/>
        </authorList>
    </citation>
    <scope>NUCLEOTIDE SEQUENCE</scope>
</reference>
<sequence>MSTESANIDIGTPGNYDYGKVIHASLLFYEAQRSGKLPADNRIPWRGDSMLDDKGDNGEDLTGGYFDAGDLVKFGFPMAYTVTVVAWGVIDYEDAYVKAGELENVHKMIKWGTDYFLKAHTKERELYGQVGDGGPDHAYWGRPEDWPKDKKRPAYKITESAPGSDLAGETAAAMAAASMVFKKSDPTYSAKLLTHAKQLYAFANEKRARYSDSIKEASGYYRSMNGYEDELGWSAAWLLRATNDSHYKTEFEKHWKDFNLGDLKDKAYANELGKTRFFWDDKTLGLQVLMAKVTGEEVYKKATENFMHFLTEVAPKTPKGMIFYAEMWGPLRHASNAALLALQV</sequence>
<dbReference type="Gene3D" id="1.50.10.10">
    <property type="match status" value="1"/>
</dbReference>
<accession>A0ABP0VKX3</accession>
<evidence type="ECO:0000256" key="4">
    <source>
        <dbReference type="ARBA" id="ARBA00022801"/>
    </source>
</evidence>
<organism evidence="10 11">
    <name type="scientific">Sphagnum jensenii</name>
    <dbReference type="NCBI Taxonomy" id="128206"/>
    <lineage>
        <taxon>Eukaryota</taxon>
        <taxon>Viridiplantae</taxon>
        <taxon>Streptophyta</taxon>
        <taxon>Embryophyta</taxon>
        <taxon>Bryophyta</taxon>
        <taxon>Sphagnophytina</taxon>
        <taxon>Sphagnopsida</taxon>
        <taxon>Sphagnales</taxon>
        <taxon>Sphagnaceae</taxon>
        <taxon>Sphagnum</taxon>
    </lineage>
</organism>